<evidence type="ECO:0000256" key="7">
    <source>
        <dbReference type="SAM" id="Phobius"/>
    </source>
</evidence>
<evidence type="ECO:0000256" key="3">
    <source>
        <dbReference type="ARBA" id="ARBA00022741"/>
    </source>
</evidence>
<dbReference type="InterPro" id="IPR003439">
    <property type="entry name" value="ABC_transporter-like_ATP-bd"/>
</dbReference>
<dbReference type="Gene3D" id="3.40.50.300">
    <property type="entry name" value="P-loop containing nucleotide triphosphate hydrolases"/>
    <property type="match status" value="1"/>
</dbReference>
<dbReference type="GO" id="GO:0015421">
    <property type="term" value="F:ABC-type oligopeptide transporter activity"/>
    <property type="evidence" value="ECO:0007669"/>
    <property type="project" value="TreeGrafter"/>
</dbReference>
<comment type="caution">
    <text evidence="11">The sequence shown here is derived from an EMBL/GenBank/DDBJ whole genome shotgun (WGS) entry which is preliminary data.</text>
</comment>
<dbReference type="InterPro" id="IPR036640">
    <property type="entry name" value="ABC1_TM_sf"/>
</dbReference>
<dbReference type="SMART" id="SM00382">
    <property type="entry name" value="AAA"/>
    <property type="match status" value="1"/>
</dbReference>
<dbReference type="Gene3D" id="1.20.1560.10">
    <property type="entry name" value="ABC transporter type 1, transmembrane domain"/>
    <property type="match status" value="1"/>
</dbReference>
<evidence type="ECO:0000256" key="4">
    <source>
        <dbReference type="ARBA" id="ARBA00022840"/>
    </source>
</evidence>
<accession>A0AB35UJ78</accession>
<gene>
    <name evidence="11" type="ORF">MQE39_08125</name>
</gene>
<dbReference type="InterPro" id="IPR003593">
    <property type="entry name" value="AAA+_ATPase"/>
</dbReference>
<evidence type="ECO:0000313" key="11">
    <source>
        <dbReference type="EMBL" id="MDY5168082.1"/>
    </source>
</evidence>
<feature type="signal peptide" evidence="8">
    <location>
        <begin position="1"/>
        <end position="28"/>
    </location>
</feature>
<evidence type="ECO:0000259" key="9">
    <source>
        <dbReference type="PROSITE" id="PS50893"/>
    </source>
</evidence>
<dbReference type="Pfam" id="PF00005">
    <property type="entry name" value="ABC_tran"/>
    <property type="match status" value="1"/>
</dbReference>
<dbReference type="InterPro" id="IPR017871">
    <property type="entry name" value="ABC_transporter-like_CS"/>
</dbReference>
<evidence type="ECO:0000256" key="6">
    <source>
        <dbReference type="ARBA" id="ARBA00023136"/>
    </source>
</evidence>
<evidence type="ECO:0000256" key="1">
    <source>
        <dbReference type="ARBA" id="ARBA00004651"/>
    </source>
</evidence>
<evidence type="ECO:0000313" key="12">
    <source>
        <dbReference type="Proteomes" id="UP001276902"/>
    </source>
</evidence>
<proteinExistence type="predicted"/>
<dbReference type="InterPro" id="IPR027417">
    <property type="entry name" value="P-loop_NTPase"/>
</dbReference>
<comment type="subcellular location">
    <subcellularLocation>
        <location evidence="1">Cell membrane</location>
        <topology evidence="1">Multi-pass membrane protein</topology>
    </subcellularLocation>
</comment>
<dbReference type="PANTHER" id="PTHR43394:SF1">
    <property type="entry name" value="ATP-BINDING CASSETTE SUB-FAMILY B MEMBER 10, MITOCHONDRIAL"/>
    <property type="match status" value="1"/>
</dbReference>
<evidence type="ECO:0000256" key="8">
    <source>
        <dbReference type="SAM" id="SignalP"/>
    </source>
</evidence>
<keyword evidence="5 7" id="KW-1133">Transmembrane helix</keyword>
<dbReference type="EMBL" id="JALDAW010000013">
    <property type="protein sequence ID" value="MDY5168082.1"/>
    <property type="molecule type" value="Genomic_DNA"/>
</dbReference>
<dbReference type="Pfam" id="PF00664">
    <property type="entry name" value="ABC_membrane"/>
    <property type="match status" value="1"/>
</dbReference>
<dbReference type="AlphaFoldDB" id="A0AB35UJ78"/>
<dbReference type="GO" id="GO:0005524">
    <property type="term" value="F:ATP binding"/>
    <property type="evidence" value="ECO:0007669"/>
    <property type="project" value="UniProtKB-KW"/>
</dbReference>
<feature type="transmembrane region" description="Helical" evidence="7">
    <location>
        <begin position="118"/>
        <end position="140"/>
    </location>
</feature>
<keyword evidence="6 7" id="KW-0472">Membrane</keyword>
<dbReference type="GO" id="GO:0016887">
    <property type="term" value="F:ATP hydrolysis activity"/>
    <property type="evidence" value="ECO:0007669"/>
    <property type="project" value="InterPro"/>
</dbReference>
<keyword evidence="2 7" id="KW-0812">Transmembrane</keyword>
<evidence type="ECO:0000259" key="10">
    <source>
        <dbReference type="PROSITE" id="PS50929"/>
    </source>
</evidence>
<name>A0AB35UJ78_9FIRM</name>
<dbReference type="SUPFAM" id="SSF90123">
    <property type="entry name" value="ABC transporter transmembrane region"/>
    <property type="match status" value="1"/>
</dbReference>
<dbReference type="SUPFAM" id="SSF52540">
    <property type="entry name" value="P-loop containing nucleoside triphosphate hydrolases"/>
    <property type="match status" value="1"/>
</dbReference>
<keyword evidence="4 11" id="KW-0067">ATP-binding</keyword>
<dbReference type="PROSITE" id="PS51257">
    <property type="entry name" value="PROKAR_LIPOPROTEIN"/>
    <property type="match status" value="1"/>
</dbReference>
<protein>
    <submittedName>
        <fullName evidence="11">ABC transporter ATP-binding protein/permease</fullName>
    </submittedName>
</protein>
<dbReference type="Proteomes" id="UP001276902">
    <property type="component" value="Unassembled WGS sequence"/>
</dbReference>
<keyword evidence="8" id="KW-0732">Signal</keyword>
<dbReference type="InterPro" id="IPR039421">
    <property type="entry name" value="Type_1_exporter"/>
</dbReference>
<feature type="domain" description="ABC transmembrane type-1" evidence="10">
    <location>
        <begin position="13"/>
        <end position="295"/>
    </location>
</feature>
<dbReference type="PROSITE" id="PS00211">
    <property type="entry name" value="ABC_TRANSPORTER_1"/>
    <property type="match status" value="1"/>
</dbReference>
<dbReference type="GO" id="GO:0005886">
    <property type="term" value="C:plasma membrane"/>
    <property type="evidence" value="ECO:0007669"/>
    <property type="project" value="UniProtKB-SubCell"/>
</dbReference>
<dbReference type="RefSeq" id="WP_320883502.1">
    <property type="nucleotide sequence ID" value="NZ_BAABZA010000005.1"/>
</dbReference>
<dbReference type="PROSITE" id="PS50893">
    <property type="entry name" value="ABC_TRANSPORTER_2"/>
    <property type="match status" value="1"/>
</dbReference>
<evidence type="ECO:0000256" key="5">
    <source>
        <dbReference type="ARBA" id="ARBA00022989"/>
    </source>
</evidence>
<keyword evidence="3" id="KW-0547">Nucleotide-binding</keyword>
<sequence length="543" mass="61772">MKKYIFKNKQFLIASVFCAITTSCFAVAVQFVKGNLLDIALTNNMERILQFIILLIILIFMEILFGYLFDNTKSKFNVLCYEDLRNDYFKKIICSMQMQEYNSKTQGELMAKYTNDLALIYTSYFQSITLLIELLTKVLIVTIALFYFNAILALVTLFLLTTPLYIPKIIEKQLKKAKHNYALAVETHLSKISEWLTGLEVIRNYAMESKISKLFASSNERTMNALLSDEQMRNKATLLTTLISYVSHFIILAISIIFVGVGYFTAGSFLIAFGMIDQLSYPLIALSRTIQNMVSVKDIIKAADDFMQQETKLNGCELQSFETALDIKNVSFGYENHLIFHKFNFVFEKGKKYLIQGESGSGKTTLINLILKYYQVQSGIIMIDGLPLNDLDTVYNFITVVRQEAFIFNDTIRNNLSLYKDISDDELIAVLKSVNLKYLATKEGLEKCAGENGNNFSGGEIKRLSLARALLRKTDILILDEPLANLDDENVGIVEDLILSVKGQTLLVISHQFNETKLQYFDEVLDINLQSLKKESIKEGVYA</sequence>
<evidence type="ECO:0000256" key="2">
    <source>
        <dbReference type="ARBA" id="ARBA00022692"/>
    </source>
</evidence>
<feature type="chain" id="PRO_5044316669" evidence="8">
    <location>
        <begin position="29"/>
        <end position="543"/>
    </location>
</feature>
<organism evidence="11 12">
    <name type="scientific">Dielma fastidiosa</name>
    <dbReference type="NCBI Taxonomy" id="1034346"/>
    <lineage>
        <taxon>Bacteria</taxon>
        <taxon>Bacillati</taxon>
        <taxon>Bacillota</taxon>
        <taxon>Erysipelotrichia</taxon>
        <taxon>Erysipelotrichales</taxon>
        <taxon>Erysipelotrichaceae</taxon>
        <taxon>Dielma</taxon>
    </lineage>
</organism>
<dbReference type="InterPro" id="IPR011527">
    <property type="entry name" value="ABC1_TM_dom"/>
</dbReference>
<dbReference type="PROSITE" id="PS50929">
    <property type="entry name" value="ABC_TM1F"/>
    <property type="match status" value="1"/>
</dbReference>
<dbReference type="PANTHER" id="PTHR43394">
    <property type="entry name" value="ATP-DEPENDENT PERMEASE MDL1, MITOCHONDRIAL"/>
    <property type="match status" value="1"/>
</dbReference>
<feature type="transmembrane region" description="Helical" evidence="7">
    <location>
        <begin position="50"/>
        <end position="69"/>
    </location>
</feature>
<feature type="domain" description="ABC transporter" evidence="9">
    <location>
        <begin position="325"/>
        <end position="543"/>
    </location>
</feature>
<reference evidence="11" key="1">
    <citation type="submission" date="2022-03" db="EMBL/GenBank/DDBJ databases">
        <title>First case of bacteraemia caused by Dielma fastidiosa in a patient hospitalised with diverticulitis.</title>
        <authorList>
            <person name="Forman-Ankjaer B."/>
            <person name="Hvid-Jensen F."/>
            <person name="Kobel C.M."/>
            <person name="Greve T."/>
        </authorList>
    </citation>
    <scope>NUCLEOTIDE SEQUENCE</scope>
    <source>
        <strain evidence="11">AUH_DF_2021</strain>
    </source>
</reference>
<feature type="transmembrane region" description="Helical" evidence="7">
    <location>
        <begin position="242"/>
        <end position="263"/>
    </location>
</feature>
<feature type="transmembrane region" description="Helical" evidence="7">
    <location>
        <begin position="146"/>
        <end position="166"/>
    </location>
</feature>